<dbReference type="Proteomes" id="UP000235653">
    <property type="component" value="Unassembled WGS sequence"/>
</dbReference>
<evidence type="ECO:0000313" key="2">
    <source>
        <dbReference type="EMBL" id="PPD58209.1"/>
    </source>
</evidence>
<dbReference type="AlphaFoldDB" id="A0A2P5P7F9"/>
<keyword evidence="1" id="KW-0812">Transmembrane</keyword>
<gene>
    <name evidence="2" type="ORF">JP09_005305</name>
</gene>
<reference evidence="2 3" key="1">
    <citation type="journal article" date="2017" name="ISME J.">
        <title>Grape pomace compost harbors organohalide-respiring Dehalogenimonas species with novel reductive dehalogenase genes.</title>
        <authorList>
            <person name="Yang Y."/>
            <person name="Higgins S.A."/>
            <person name="Yan J."/>
            <person name="Simsir B."/>
            <person name="Chourey K."/>
            <person name="Iyer R."/>
            <person name="Hettich R.L."/>
            <person name="Baldwin B."/>
            <person name="Ogles D.M."/>
            <person name="Loffler F.E."/>
        </authorList>
    </citation>
    <scope>NUCLEOTIDE SEQUENCE [LARGE SCALE GENOMIC DNA]</scope>
    <source>
        <strain evidence="2 3">GP</strain>
    </source>
</reference>
<protein>
    <submittedName>
        <fullName evidence="2">Uncharacterized protein</fullName>
    </submittedName>
</protein>
<dbReference type="EMBL" id="JQAN02000009">
    <property type="protein sequence ID" value="PPD58209.1"/>
    <property type="molecule type" value="Genomic_DNA"/>
</dbReference>
<keyword evidence="1" id="KW-1133">Transmembrane helix</keyword>
<feature type="transmembrane region" description="Helical" evidence="1">
    <location>
        <begin position="46"/>
        <end position="67"/>
    </location>
</feature>
<evidence type="ECO:0000313" key="3">
    <source>
        <dbReference type="Proteomes" id="UP000235653"/>
    </source>
</evidence>
<accession>A0A2P5P7F9</accession>
<sequence length="122" mass="13292">MKKGYVTAAAAWLASLAVIAIGYSIFQSRYVHITWSLSEFLDPLKFFTVGLPILALLSLCLALALFHRAVRLSKTLVQISFGILLVLSLTAMLSILGLLVAPAAWFAYQGIAKNEPPRTTEP</sequence>
<proteinExistence type="predicted"/>
<organism evidence="2 3">
    <name type="scientific">Dehalogenimonas etheniformans</name>
    <dbReference type="NCBI Taxonomy" id="1536648"/>
    <lineage>
        <taxon>Bacteria</taxon>
        <taxon>Bacillati</taxon>
        <taxon>Chloroflexota</taxon>
        <taxon>Dehalococcoidia</taxon>
        <taxon>Dehalococcoidales</taxon>
        <taxon>Dehalococcoidaceae</taxon>
        <taxon>Dehalogenimonas</taxon>
    </lineage>
</organism>
<feature type="transmembrane region" description="Helical" evidence="1">
    <location>
        <begin position="79"/>
        <end position="108"/>
    </location>
</feature>
<evidence type="ECO:0000256" key="1">
    <source>
        <dbReference type="SAM" id="Phobius"/>
    </source>
</evidence>
<name>A0A2P5P7F9_9CHLR</name>
<comment type="caution">
    <text evidence="2">The sequence shown here is derived from an EMBL/GenBank/DDBJ whole genome shotgun (WGS) entry which is preliminary data.</text>
</comment>
<keyword evidence="3" id="KW-1185">Reference proteome</keyword>
<keyword evidence="1" id="KW-0472">Membrane</keyword>
<dbReference type="OrthoDB" id="166483at2"/>